<keyword evidence="1" id="KW-0472">Membrane</keyword>
<protein>
    <submittedName>
        <fullName evidence="2">Uncharacterized protein</fullName>
    </submittedName>
</protein>
<organism evidence="2 3">
    <name type="scientific">Candidatus Blackburnbacteria bacterium RIFCSPHIGHO2_01_FULL_43_15b</name>
    <dbReference type="NCBI Taxonomy" id="1797513"/>
    <lineage>
        <taxon>Bacteria</taxon>
        <taxon>Candidatus Blackburniibacteriota</taxon>
    </lineage>
</organism>
<evidence type="ECO:0000313" key="3">
    <source>
        <dbReference type="Proteomes" id="UP000177967"/>
    </source>
</evidence>
<evidence type="ECO:0000313" key="2">
    <source>
        <dbReference type="EMBL" id="OGY09580.1"/>
    </source>
</evidence>
<dbReference type="Proteomes" id="UP000177967">
    <property type="component" value="Unassembled WGS sequence"/>
</dbReference>
<keyword evidence="1" id="KW-0812">Transmembrane</keyword>
<reference evidence="2 3" key="1">
    <citation type="journal article" date="2016" name="Nat. Commun.">
        <title>Thousands of microbial genomes shed light on interconnected biogeochemical processes in an aquifer system.</title>
        <authorList>
            <person name="Anantharaman K."/>
            <person name="Brown C.T."/>
            <person name="Hug L.A."/>
            <person name="Sharon I."/>
            <person name="Castelle C.J."/>
            <person name="Probst A.J."/>
            <person name="Thomas B.C."/>
            <person name="Singh A."/>
            <person name="Wilkins M.J."/>
            <person name="Karaoz U."/>
            <person name="Brodie E.L."/>
            <person name="Williams K.H."/>
            <person name="Hubbard S.S."/>
            <person name="Banfield J.F."/>
        </authorList>
    </citation>
    <scope>NUCLEOTIDE SEQUENCE [LARGE SCALE GENOMIC DNA]</scope>
</reference>
<dbReference type="AlphaFoldDB" id="A0A1G1V2G4"/>
<comment type="caution">
    <text evidence="2">The sequence shown here is derived from an EMBL/GenBank/DDBJ whole genome shotgun (WGS) entry which is preliminary data.</text>
</comment>
<keyword evidence="1" id="KW-1133">Transmembrane helix</keyword>
<name>A0A1G1V2G4_9BACT</name>
<sequence length="71" mass="7872">MRVTIAFFGVIMLGFVVFDRVALWLSASPSVSVGVFTYTQMTVQVLGVFGVLCLAVAIFWDEIFRYLSGTK</sequence>
<dbReference type="EMBL" id="MHBW01000008">
    <property type="protein sequence ID" value="OGY09580.1"/>
    <property type="molecule type" value="Genomic_DNA"/>
</dbReference>
<evidence type="ECO:0000256" key="1">
    <source>
        <dbReference type="SAM" id="Phobius"/>
    </source>
</evidence>
<proteinExistence type="predicted"/>
<gene>
    <name evidence="2" type="ORF">A2782_03485</name>
</gene>
<accession>A0A1G1V2G4</accession>
<feature type="transmembrane region" description="Helical" evidence="1">
    <location>
        <begin position="42"/>
        <end position="60"/>
    </location>
</feature>